<dbReference type="AlphaFoldDB" id="A0A9D1GX10"/>
<dbReference type="SUPFAM" id="SSF50993">
    <property type="entry name" value="Peptidase/esterase 'gauge' domain"/>
    <property type="match status" value="1"/>
</dbReference>
<accession>A0A9D1GX10</accession>
<dbReference type="Proteomes" id="UP000886842">
    <property type="component" value="Unassembled WGS sequence"/>
</dbReference>
<dbReference type="InterPro" id="IPR011044">
    <property type="entry name" value="Quino_amine_DH_bsu"/>
</dbReference>
<reference evidence="1" key="2">
    <citation type="journal article" date="2021" name="PeerJ">
        <title>Extensive microbial diversity within the chicken gut microbiome revealed by metagenomics and culture.</title>
        <authorList>
            <person name="Gilroy R."/>
            <person name="Ravi A."/>
            <person name="Getino M."/>
            <person name="Pursley I."/>
            <person name="Horton D.L."/>
            <person name="Alikhan N.F."/>
            <person name="Baker D."/>
            <person name="Gharbi K."/>
            <person name="Hall N."/>
            <person name="Watson M."/>
            <person name="Adriaenssens E.M."/>
            <person name="Foster-Nyarko E."/>
            <person name="Jarju S."/>
            <person name="Secka A."/>
            <person name="Antonio M."/>
            <person name="Oren A."/>
            <person name="Chaudhuri R.R."/>
            <person name="La Ragione R."/>
            <person name="Hildebrand F."/>
            <person name="Pallen M.J."/>
        </authorList>
    </citation>
    <scope>NUCLEOTIDE SEQUENCE</scope>
    <source>
        <strain evidence="1">ChiGjej1B1-24693</strain>
    </source>
</reference>
<feature type="non-terminal residue" evidence="1">
    <location>
        <position position="1"/>
    </location>
</feature>
<reference evidence="1" key="1">
    <citation type="submission" date="2020-10" db="EMBL/GenBank/DDBJ databases">
        <authorList>
            <person name="Gilroy R."/>
        </authorList>
    </citation>
    <scope>NUCLEOTIDE SEQUENCE</scope>
    <source>
        <strain evidence="1">ChiGjej1B1-24693</strain>
    </source>
</reference>
<dbReference type="Gene3D" id="2.130.10.10">
    <property type="entry name" value="YVTN repeat-like/Quinoprotein amine dehydrogenase"/>
    <property type="match status" value="1"/>
</dbReference>
<gene>
    <name evidence="1" type="ORF">IAA98_07220</name>
</gene>
<evidence type="ECO:0000313" key="2">
    <source>
        <dbReference type="Proteomes" id="UP000886842"/>
    </source>
</evidence>
<organism evidence="1 2">
    <name type="scientific">Candidatus Avipropionibacterium avicola</name>
    <dbReference type="NCBI Taxonomy" id="2840701"/>
    <lineage>
        <taxon>Bacteria</taxon>
        <taxon>Bacillati</taxon>
        <taxon>Actinomycetota</taxon>
        <taxon>Actinomycetes</taxon>
        <taxon>Propionibacteriales</taxon>
        <taxon>Propionibacteriaceae</taxon>
        <taxon>Propionibacteriaceae incertae sedis</taxon>
        <taxon>Candidatus Avipropionibacterium</taxon>
    </lineage>
</organism>
<name>A0A9D1GX10_9ACTN</name>
<protein>
    <submittedName>
        <fullName evidence="1">Uncharacterized protein</fullName>
    </submittedName>
</protein>
<comment type="caution">
    <text evidence="1">The sequence shown here is derived from an EMBL/GenBank/DDBJ whole genome shotgun (WGS) entry which is preliminary data.</text>
</comment>
<dbReference type="InterPro" id="IPR015943">
    <property type="entry name" value="WD40/YVTN_repeat-like_dom_sf"/>
</dbReference>
<sequence length="556" mass="60286">RLDLRTGRYETFATGAPAALVFAGMAFDPQTGKLFAAAFPDPDRVAFSFDTRTRRTARLYRNVVAELYQTASVRRPDGTVSHLMYNPDIGVLHWDPQEETLTPALIGERLLGLELPYSNGQSGIFRVITSPDGAIRMPGGWYDPAADALVTGPEPEEELTWFARRGSRAWGVSVEGADARIGVWDLDTGRVEMIATIADGTIHGVNLTADGDVLSVSLYGVIRRHDGTTGRECFSRPTPTTAVGRVDCLRRIDRRRLLGTPFITQRFWELDLVTGDGVDRGRAAAGPGEVLQTWRIGTMVYLAAYSRAELTAYDPDQPVCFGTNPRVVAQAPTGMRPIAAADDGRHLFFSSSHHYGHLGGVLTRYDTDSGEAVHHDDPLPDLTIASLVRDPASGILLAGTTIHADCGSAPPKAARARLARIDPDSLAVVQQAELPDGVESVRVVGLIDADRVLCLATLPGAEVPRWFTVSSGKLTVPDAAQWQPLPRAAERVVATGRPGRFVLVTEGRHELWDLAGEQSLRVLADEPDSYLAHVEDDDLFLATGSEIILYEGVLVP</sequence>
<dbReference type="SUPFAM" id="SSF50969">
    <property type="entry name" value="YVTN repeat-like/Quinoprotein amine dehydrogenase"/>
    <property type="match status" value="1"/>
</dbReference>
<proteinExistence type="predicted"/>
<evidence type="ECO:0000313" key="1">
    <source>
        <dbReference type="EMBL" id="HIT75356.1"/>
    </source>
</evidence>
<dbReference type="EMBL" id="DVLP01000219">
    <property type="protein sequence ID" value="HIT75356.1"/>
    <property type="molecule type" value="Genomic_DNA"/>
</dbReference>